<proteinExistence type="predicted"/>
<keyword evidence="1" id="KW-0472">Membrane</keyword>
<gene>
    <name evidence="2" type="ORF">SPHA_66480</name>
</gene>
<feature type="transmembrane region" description="Helical" evidence="1">
    <location>
        <begin position="181"/>
        <end position="205"/>
    </location>
</feature>
<dbReference type="EMBL" id="CAHIKZ030004790">
    <property type="protein sequence ID" value="CAE1315586.1"/>
    <property type="molecule type" value="Genomic_DNA"/>
</dbReference>
<feature type="transmembrane region" description="Helical" evidence="1">
    <location>
        <begin position="157"/>
        <end position="175"/>
    </location>
</feature>
<sequence>MSKRRGRSVDQAVGKPTYSCITAFNSPLHLPPPTNFKLSSFPYFPSLSLPLHCFTSSSSSFQIIFHFSSSFILLTCLLIYCFLPCFPSSLASFLLIILNCHLSFFLQSIYLSPFSLSSPFTNLHLIPPSYYSHNPHIIFSFLSTISVYLFHFSFSFFSFLCFLVLFYFIGSFFLISQSPHLFSLSLSLSLSLRLFSVFSFHLFFLV</sequence>
<name>A0A812E832_ACAPH</name>
<keyword evidence="3" id="KW-1185">Reference proteome</keyword>
<evidence type="ECO:0000256" key="1">
    <source>
        <dbReference type="SAM" id="Phobius"/>
    </source>
</evidence>
<evidence type="ECO:0000313" key="2">
    <source>
        <dbReference type="EMBL" id="CAE1315586.1"/>
    </source>
</evidence>
<dbReference type="AlphaFoldDB" id="A0A812E832"/>
<keyword evidence="1" id="KW-1133">Transmembrane helix</keyword>
<organism evidence="2 3">
    <name type="scientific">Acanthosepion pharaonis</name>
    <name type="common">Pharaoh cuttlefish</name>
    <name type="synonym">Sepia pharaonis</name>
    <dbReference type="NCBI Taxonomy" id="158019"/>
    <lineage>
        <taxon>Eukaryota</taxon>
        <taxon>Metazoa</taxon>
        <taxon>Spiralia</taxon>
        <taxon>Lophotrochozoa</taxon>
        <taxon>Mollusca</taxon>
        <taxon>Cephalopoda</taxon>
        <taxon>Coleoidea</taxon>
        <taxon>Decapodiformes</taxon>
        <taxon>Sepiida</taxon>
        <taxon>Sepiina</taxon>
        <taxon>Sepiidae</taxon>
        <taxon>Acanthosepion</taxon>
    </lineage>
</organism>
<accession>A0A812E832</accession>
<comment type="caution">
    <text evidence="2">The sequence shown here is derived from an EMBL/GenBank/DDBJ whole genome shotgun (WGS) entry which is preliminary data.</text>
</comment>
<protein>
    <submittedName>
        <fullName evidence="2">Uncharacterized protein</fullName>
    </submittedName>
</protein>
<feature type="transmembrane region" description="Helical" evidence="1">
    <location>
        <begin position="63"/>
        <end position="83"/>
    </location>
</feature>
<reference evidence="2" key="1">
    <citation type="submission" date="2021-01" db="EMBL/GenBank/DDBJ databases">
        <authorList>
            <person name="Li R."/>
            <person name="Bekaert M."/>
        </authorList>
    </citation>
    <scope>NUCLEOTIDE SEQUENCE</scope>
    <source>
        <strain evidence="2">Farmed</strain>
    </source>
</reference>
<dbReference type="Proteomes" id="UP000597762">
    <property type="component" value="Unassembled WGS sequence"/>
</dbReference>
<evidence type="ECO:0000313" key="3">
    <source>
        <dbReference type="Proteomes" id="UP000597762"/>
    </source>
</evidence>
<feature type="transmembrane region" description="Helical" evidence="1">
    <location>
        <begin position="90"/>
        <end position="110"/>
    </location>
</feature>
<keyword evidence="1" id="KW-0812">Transmembrane</keyword>